<proteinExistence type="predicted"/>
<name>A0ABM9DG61_9HYPH</name>
<accession>A0ABM9DG61</accession>
<dbReference type="Pfam" id="PF05598">
    <property type="entry name" value="DUF772"/>
    <property type="match status" value="1"/>
</dbReference>
<protein>
    <recommendedName>
        <fullName evidence="1">Transposase InsH N-terminal domain-containing protein</fullName>
    </recommendedName>
</protein>
<evidence type="ECO:0000313" key="2">
    <source>
        <dbReference type="EMBL" id="CAH2395559.1"/>
    </source>
</evidence>
<dbReference type="EMBL" id="CAKXZT010000013">
    <property type="protein sequence ID" value="CAH2395559.1"/>
    <property type="molecule type" value="Genomic_DNA"/>
</dbReference>
<dbReference type="Proteomes" id="UP001153050">
    <property type="component" value="Unassembled WGS sequence"/>
</dbReference>
<feature type="domain" description="Transposase InsH N-terminal" evidence="1">
    <location>
        <begin position="9"/>
        <end position="71"/>
    </location>
</feature>
<dbReference type="InterPro" id="IPR008490">
    <property type="entry name" value="Transposase_InsH_N"/>
</dbReference>
<gene>
    <name evidence="2" type="ORF">MES5069_110109</name>
</gene>
<organism evidence="2 3">
    <name type="scientific">Mesorhizobium escarrei</name>
    <dbReference type="NCBI Taxonomy" id="666018"/>
    <lineage>
        <taxon>Bacteria</taxon>
        <taxon>Pseudomonadati</taxon>
        <taxon>Pseudomonadota</taxon>
        <taxon>Alphaproteobacteria</taxon>
        <taxon>Hyphomicrobiales</taxon>
        <taxon>Phyllobacteriaceae</taxon>
        <taxon>Mesorhizobium</taxon>
    </lineage>
</organism>
<evidence type="ECO:0000259" key="1">
    <source>
        <dbReference type="Pfam" id="PF05598"/>
    </source>
</evidence>
<evidence type="ECO:0000313" key="3">
    <source>
        <dbReference type="Proteomes" id="UP001153050"/>
    </source>
</evidence>
<reference evidence="2 3" key="1">
    <citation type="submission" date="2022-03" db="EMBL/GenBank/DDBJ databases">
        <authorList>
            <person name="Brunel B."/>
        </authorList>
    </citation>
    <scope>NUCLEOTIDE SEQUENCE [LARGE SCALE GENOMIC DNA]</scope>
    <source>
        <strain evidence="2">STM5069sample</strain>
    </source>
</reference>
<sequence length="96" mass="10873">MIVNEALVALEREFAALYSPIGRPSIRPEKLRAMLLQAFYSIRSERLLMERLDYDLLFRRFVSIGVDDAAWAGRHCKISSSLTLADAVKKTGISRS</sequence>
<comment type="caution">
    <text evidence="2">The sequence shown here is derived from an EMBL/GenBank/DDBJ whole genome shotgun (WGS) entry which is preliminary data.</text>
</comment>
<keyword evidence="3" id="KW-1185">Reference proteome</keyword>